<dbReference type="SUPFAM" id="SSF103378">
    <property type="entry name" value="2-methylcitrate dehydratase PrpD"/>
    <property type="match status" value="1"/>
</dbReference>
<keyword evidence="2" id="KW-0732">Signal</keyword>
<dbReference type="PROSITE" id="PS51318">
    <property type="entry name" value="TAT"/>
    <property type="match status" value="1"/>
</dbReference>
<name>A0ABV6IS27_9PROT</name>
<dbReference type="Gene3D" id="3.30.1330.120">
    <property type="entry name" value="2-methylcitrate dehydratase PrpD"/>
    <property type="match status" value="1"/>
</dbReference>
<proteinExistence type="inferred from homology"/>
<dbReference type="RefSeq" id="WP_377050869.1">
    <property type="nucleotide sequence ID" value="NZ_JBHLVZ010000033.1"/>
</dbReference>
<evidence type="ECO:0000259" key="4">
    <source>
        <dbReference type="Pfam" id="PF19305"/>
    </source>
</evidence>
<dbReference type="EMBL" id="JBHLVZ010000033">
    <property type="protein sequence ID" value="MFC0386419.1"/>
    <property type="molecule type" value="Genomic_DNA"/>
</dbReference>
<dbReference type="InterPro" id="IPR045337">
    <property type="entry name" value="MmgE_PrpD_C"/>
</dbReference>
<feature type="signal peptide" evidence="2">
    <location>
        <begin position="1"/>
        <end position="41"/>
    </location>
</feature>
<dbReference type="PANTHER" id="PTHR16943">
    <property type="entry name" value="2-METHYLCITRATE DEHYDRATASE-RELATED"/>
    <property type="match status" value="1"/>
</dbReference>
<dbReference type="InterPro" id="IPR042183">
    <property type="entry name" value="MmgE/PrpD_sf_1"/>
</dbReference>
<dbReference type="Pfam" id="PF19305">
    <property type="entry name" value="MmgE_PrpD_C"/>
    <property type="match status" value="1"/>
</dbReference>
<dbReference type="PANTHER" id="PTHR16943:SF8">
    <property type="entry name" value="2-METHYLCITRATE DEHYDRATASE"/>
    <property type="match status" value="1"/>
</dbReference>
<protein>
    <submittedName>
        <fullName evidence="5">MmgE/PrpD family protein</fullName>
    </submittedName>
</protein>
<evidence type="ECO:0000313" key="5">
    <source>
        <dbReference type="EMBL" id="MFC0386419.1"/>
    </source>
</evidence>
<dbReference type="Pfam" id="PF03972">
    <property type="entry name" value="MmgE_PrpD_N"/>
    <property type="match status" value="1"/>
</dbReference>
<dbReference type="Proteomes" id="UP001589789">
    <property type="component" value="Unassembled WGS sequence"/>
</dbReference>
<evidence type="ECO:0000259" key="3">
    <source>
        <dbReference type="Pfam" id="PF03972"/>
    </source>
</evidence>
<comment type="similarity">
    <text evidence="1">Belongs to the PrpD family.</text>
</comment>
<dbReference type="InterPro" id="IPR006311">
    <property type="entry name" value="TAT_signal"/>
</dbReference>
<dbReference type="InterPro" id="IPR042188">
    <property type="entry name" value="MmgE/PrpD_sf_2"/>
</dbReference>
<evidence type="ECO:0000256" key="1">
    <source>
        <dbReference type="ARBA" id="ARBA00006174"/>
    </source>
</evidence>
<accession>A0ABV6IS27</accession>
<keyword evidence="6" id="KW-1185">Reference proteome</keyword>
<dbReference type="Gene3D" id="1.10.4100.10">
    <property type="entry name" value="2-methylcitrate dehydratase PrpD"/>
    <property type="match status" value="1"/>
</dbReference>
<evidence type="ECO:0000256" key="2">
    <source>
        <dbReference type="SAM" id="SignalP"/>
    </source>
</evidence>
<reference evidence="5 6" key="1">
    <citation type="submission" date="2024-09" db="EMBL/GenBank/DDBJ databases">
        <authorList>
            <person name="Sun Q."/>
            <person name="Mori K."/>
        </authorList>
    </citation>
    <scope>NUCLEOTIDE SEQUENCE [LARGE SCALE GENOMIC DNA]</scope>
    <source>
        <strain evidence="5 6">CCM 7468</strain>
    </source>
</reference>
<comment type="caution">
    <text evidence="5">The sequence shown here is derived from an EMBL/GenBank/DDBJ whole genome shotgun (WGS) entry which is preliminary data.</text>
</comment>
<evidence type="ECO:0000313" key="6">
    <source>
        <dbReference type="Proteomes" id="UP001589789"/>
    </source>
</evidence>
<feature type="domain" description="MmgE/PrpD N-terminal" evidence="3">
    <location>
        <begin position="51"/>
        <end position="294"/>
    </location>
</feature>
<dbReference type="InterPro" id="IPR005656">
    <property type="entry name" value="MmgE_PrpD"/>
</dbReference>
<dbReference type="InterPro" id="IPR045336">
    <property type="entry name" value="MmgE_PrpD_N"/>
</dbReference>
<feature type="domain" description="MmgE/PrpD C-terminal" evidence="4">
    <location>
        <begin position="321"/>
        <end position="478"/>
    </location>
</feature>
<organism evidence="5 6">
    <name type="scientific">Muricoccus vinaceus</name>
    <dbReference type="NCBI Taxonomy" id="424704"/>
    <lineage>
        <taxon>Bacteria</taxon>
        <taxon>Pseudomonadati</taxon>
        <taxon>Pseudomonadota</taxon>
        <taxon>Alphaproteobacteria</taxon>
        <taxon>Acetobacterales</taxon>
        <taxon>Roseomonadaceae</taxon>
        <taxon>Muricoccus</taxon>
    </lineage>
</organism>
<sequence length="495" mass="51586">MSDAQTPPSAGPPVRRRRLPLLGAAAASLAWSARASRPALAAEAPGPAMAELSAYMAGATGAALPPGVVEGAKHHLLDTFAAMISGAKLLPGQQALRFARAHGGSGPCTVAASGTTCLPAEAALANGMLAHSDETDDSHAPSASHPGCSVVPAALAIGEALGLDGARFLRSVTLGYDVGPRVSLALGAWRFRGESHRSTHAIAGTFGAAAAAGAAAGLSAQQMRWMLDYAAQQASGIASWQRDPDHVEKAFVFGGMPARNGVTAALMVQTGGTGIEDVFSGADNFLLANSADANPAELVAELGQRFEIVRTNIKRWTVGSPIQAPLDALDRMRRQRAFAADDVRAVEVRLATQQARVVDNRDMPDVCVQHMLAVMLLDGTASFEAAHDVPRMRDPAVLRQRAKVRLVPDAALEALLPRREAVVEVALSDGTVLRERVGEVRGTTANPMTRGEVVAKGRDLLAPVLGAEKAGRLIDTVMAIETLSDIRPLKALLQA</sequence>
<gene>
    <name evidence="5" type="ORF">ACFFIC_12835</name>
</gene>
<dbReference type="InterPro" id="IPR036148">
    <property type="entry name" value="MmgE/PrpD_sf"/>
</dbReference>
<feature type="chain" id="PRO_5047538346" evidence="2">
    <location>
        <begin position="42"/>
        <end position="495"/>
    </location>
</feature>